<dbReference type="EMBL" id="FOUJ01000001">
    <property type="protein sequence ID" value="SFM27080.1"/>
    <property type="molecule type" value="Genomic_DNA"/>
</dbReference>
<dbReference type="InterPro" id="IPR052209">
    <property type="entry name" value="CbiZ"/>
</dbReference>
<protein>
    <submittedName>
        <fullName evidence="2">Adenosylcobinamide hydrolase</fullName>
    </submittedName>
</protein>
<reference evidence="3" key="1">
    <citation type="submission" date="2016-10" db="EMBL/GenBank/DDBJ databases">
        <authorList>
            <person name="Varghese N."/>
            <person name="Submissions S."/>
        </authorList>
    </citation>
    <scope>NUCLEOTIDE SEQUENCE [LARGE SCALE GENOMIC DNA]</scope>
    <source>
        <strain evidence="3">Mob M</strain>
    </source>
</reference>
<keyword evidence="3" id="KW-1185">Reference proteome</keyword>
<evidence type="ECO:0000313" key="3">
    <source>
        <dbReference type="Proteomes" id="UP000198535"/>
    </source>
</evidence>
<name>A0A1I4PHI8_9EURY</name>
<dbReference type="InterPro" id="IPR002808">
    <property type="entry name" value="AdoCbi_amidolase"/>
</dbReference>
<gene>
    <name evidence="2" type="ORF">SAMN04488696_0652</name>
</gene>
<sequence length="405" mass="44557">MNGKTDEKDRVASRVYKSNRMEKDRETTKDLLWQTSGGELIFRHERSIIVELPPGRKTLTTSWLNGGYREDIRYIYNHQVMHGSDVDHEVSSLEGGSISAYAAIIAEELGLEPLTSTGLMTAANMKNVAITTHSFRNLEVTAVITGGIEVNGGRPGDPASYYQENGQFTMIPGTINTILIINANVPHYAMVNAVTTASEAKAVAVQELMAPSQYSNGIATGSGTDMIAVVSDNSSSIYLDDAGKHSKLGELIGKCVTEATKKALAQQSDLTPYSQCNMLVRLERFGIDENRYWKEASSMTGENRKSRFIDELKTISKDPALVSITTSVLHIVDEISWGLLPETAGKRAAFSLIKGIPEILPVENYPPFNKLLNEKESILDNWVYVTAWIIKNGQCAPDKKFSDNN</sequence>
<evidence type="ECO:0000313" key="2">
    <source>
        <dbReference type="EMBL" id="SFM27080.1"/>
    </source>
</evidence>
<dbReference type="GO" id="GO:0016787">
    <property type="term" value="F:hydrolase activity"/>
    <property type="evidence" value="ECO:0007669"/>
    <property type="project" value="UniProtKB-KW"/>
</dbReference>
<accession>A0A1I4PHI8</accession>
<evidence type="ECO:0000256" key="1">
    <source>
        <dbReference type="SAM" id="MobiDB-lite"/>
    </source>
</evidence>
<keyword evidence="2" id="KW-0378">Hydrolase</keyword>
<feature type="compositionally biased region" description="Basic and acidic residues" evidence="1">
    <location>
        <begin position="1"/>
        <end position="12"/>
    </location>
</feature>
<dbReference type="PANTHER" id="PTHR35336:SF5">
    <property type="entry name" value="ADENOSYLCOBINAMIDE AMIDOHYDROLASE"/>
    <property type="match status" value="1"/>
</dbReference>
<feature type="region of interest" description="Disordered" evidence="1">
    <location>
        <begin position="1"/>
        <end position="22"/>
    </location>
</feature>
<dbReference type="RefSeq" id="WP_245747836.1">
    <property type="nucleotide sequence ID" value="NZ_FOUJ01000001.1"/>
</dbReference>
<dbReference type="Proteomes" id="UP000198535">
    <property type="component" value="Unassembled WGS sequence"/>
</dbReference>
<dbReference type="Pfam" id="PF01955">
    <property type="entry name" value="CbiZ"/>
    <property type="match status" value="1"/>
</dbReference>
<dbReference type="STRING" id="487685.SAMN04488696_0652"/>
<dbReference type="AlphaFoldDB" id="A0A1I4PHI8"/>
<dbReference type="PANTHER" id="PTHR35336">
    <property type="entry name" value="ADENOSYLCOBINAMIDE AMIDOHYDROLASE"/>
    <property type="match status" value="1"/>
</dbReference>
<proteinExistence type="predicted"/>
<organism evidence="2 3">
    <name type="scientific">Methanolobus profundi</name>
    <dbReference type="NCBI Taxonomy" id="487685"/>
    <lineage>
        <taxon>Archaea</taxon>
        <taxon>Methanobacteriati</taxon>
        <taxon>Methanobacteriota</taxon>
        <taxon>Stenosarchaea group</taxon>
        <taxon>Methanomicrobia</taxon>
        <taxon>Methanosarcinales</taxon>
        <taxon>Methanosarcinaceae</taxon>
        <taxon>Methanolobus</taxon>
    </lineage>
</organism>